<reference evidence="4" key="2">
    <citation type="submission" date="2012-03" db="EMBL/GenBank/DDBJ databases">
        <title>The complete genome sequence of the pioneer microbe on fresh volcanic deposit, Leptospirillum ferrooxidans strain C2-3.</title>
        <authorList>
            <person name="Fujimura R."/>
            <person name="Sato Y."/>
            <person name="Nishizawa T."/>
            <person name="Nanba K."/>
            <person name="Oshima K."/>
            <person name="Hattori M."/>
            <person name="Kamijo T."/>
            <person name="Ohta H."/>
        </authorList>
    </citation>
    <scope>NUCLEOTIDE SEQUENCE [LARGE SCALE GENOMIC DNA]</scope>
    <source>
        <strain evidence="4">C2-3</strain>
    </source>
</reference>
<evidence type="ECO:0000313" key="4">
    <source>
        <dbReference type="Proteomes" id="UP000007382"/>
    </source>
</evidence>
<dbReference type="PATRIC" id="fig|1162668.3.peg.2706"/>
<sequence>MKVIKPMMLGLLWKTYRRNGHRLSVTGTVCFPFATPDRPLTEQAMWPILAAECPEETVWDAGIPKDRGELLLSAHGYAYGGIPVETRRISVQVGSLRKEIALYGDRLWHKKNGEWIKSRPEPFCSMPIVYTRSFGGKDYPKNPTGKGFSLDPEESPVSLPNIESPLFPTISPETDTPPAGLGPLDLAWAERQSRTGQYQPGEIGTEPPELPANADWTLYNQAQSDQWLSGFWTGGESYLLEGLHPEFDRQSGRLPGIRVRAFATLDASRNRTFVEIPMHPETVWLFPHLEIGVVIHRGSMAIETDDASEVASLLLSAEDPGENRPESHYLAYRNRRDQRSPEDLSLYGDGPLLPLRLEDDPQANIGNVQYHMAHQSDEIGQRTRRILSKKLEKAGKSTQPPPAGAASSPIGEAQSSMEEKLRELRKELENPFSETPFQPGQFKTEELKKQMDEKIRDALSRIPDNALSKANLTREGPLSPKASMAPLKKDLENALSSTALKERLMSIDGSVPETDRTTVPLRPANGAFEAISGQVEDKLSALSDKIDTLVRSVHFFAPPPEDRPNAGRGRQKVLEQMKSSRNFRKWSLRGADLSGLDLSKCDFSESDLIGCDFSESDLTGSLFQGAWASHGRFLQTNLSGSKWDGANAGHSEMKGVRAIGASFQKTVLSGTTFEDCLLDNSRFDGADLSNISISRTRAKGCSFPGARFMRIEGALSPSSSQSDGQSERTLFRDVDFSGSNLEKSLFMKCDFLAVDFSGCQLPGATFLECCGPSTTFKRAILTKGVFAQSVQFQGSSFGSADLSGANLRGVDLSGSDFRGAILLGTDGSGGNWQHTNLSGVRAIGARFQKTDLRWVDGRWGDFRQAVFLKADLRFANFSGSSLYKGCVTEAQIDDSTLFDQALLGKTTITPGESK</sequence>
<dbReference type="AlphaFoldDB" id="I0IRQ5"/>
<evidence type="ECO:0000256" key="1">
    <source>
        <dbReference type="SAM" id="MobiDB-lite"/>
    </source>
</evidence>
<dbReference type="OrthoDB" id="237820at2"/>
<protein>
    <submittedName>
        <fullName evidence="3">Putative pentapeptide repeat protein</fullName>
    </submittedName>
</protein>
<dbReference type="Pfam" id="PF00805">
    <property type="entry name" value="Pentapeptide"/>
    <property type="match status" value="6"/>
</dbReference>
<dbReference type="SUPFAM" id="SSF141571">
    <property type="entry name" value="Pentapeptide repeat-like"/>
    <property type="match status" value="2"/>
</dbReference>
<dbReference type="InterPro" id="IPR051082">
    <property type="entry name" value="Pentapeptide-BTB/POZ_domain"/>
</dbReference>
<evidence type="ECO:0000313" key="3">
    <source>
        <dbReference type="EMBL" id="BAM07954.1"/>
    </source>
</evidence>
<dbReference type="InterPro" id="IPR001646">
    <property type="entry name" value="5peptide_repeat"/>
</dbReference>
<dbReference type="eggNOG" id="COG1357">
    <property type="taxonomic scope" value="Bacteria"/>
</dbReference>
<name>I0IRQ5_LEPFC</name>
<dbReference type="HOGENOM" id="CLU_007055_0_0_0"/>
<dbReference type="PANTHER" id="PTHR14136">
    <property type="entry name" value="BTB_POZ DOMAIN-CONTAINING PROTEIN KCTD9"/>
    <property type="match status" value="1"/>
</dbReference>
<dbReference type="InterPro" id="IPR018683">
    <property type="entry name" value="DUF2169"/>
</dbReference>
<reference evidence="3 4" key="1">
    <citation type="journal article" date="2012" name="J. Bacteriol.">
        <title>Complete Genome Sequence of Leptospirillum ferrooxidans Strain C2-3, Isolated from a Fresh Volcanic Ash Deposit on the Island of Miyake, Japan.</title>
        <authorList>
            <person name="Fujimura R."/>
            <person name="Sato Y."/>
            <person name="Nishizawa T."/>
            <person name="Oshima K."/>
            <person name="Kim S.-W."/>
            <person name="Hattori M."/>
            <person name="Kamijo T."/>
            <person name="Ohta H."/>
        </authorList>
    </citation>
    <scope>NUCLEOTIDE SEQUENCE [LARGE SCALE GENOMIC DNA]</scope>
    <source>
        <strain evidence="3 4">C2-3</strain>
    </source>
</reference>
<dbReference type="Proteomes" id="UP000007382">
    <property type="component" value="Chromosome"/>
</dbReference>
<dbReference type="Gene3D" id="2.160.20.80">
    <property type="entry name" value="E3 ubiquitin-protein ligase SopA"/>
    <property type="match status" value="3"/>
</dbReference>
<accession>I0IRQ5</accession>
<dbReference type="EMBL" id="AP012342">
    <property type="protein sequence ID" value="BAM07954.1"/>
    <property type="molecule type" value="Genomic_DNA"/>
</dbReference>
<evidence type="ECO:0000259" key="2">
    <source>
        <dbReference type="Pfam" id="PF09937"/>
    </source>
</evidence>
<dbReference type="Pfam" id="PF09937">
    <property type="entry name" value="DUF2169"/>
    <property type="match status" value="1"/>
</dbReference>
<dbReference type="KEGG" id="lfc:LFE_2282"/>
<dbReference type="RefSeq" id="WP_014450437.1">
    <property type="nucleotide sequence ID" value="NC_017094.1"/>
</dbReference>
<keyword evidence="4" id="KW-1185">Reference proteome</keyword>
<dbReference type="eggNOG" id="COG5351">
    <property type="taxonomic scope" value="Bacteria"/>
</dbReference>
<feature type="compositionally biased region" description="Low complexity" evidence="1">
    <location>
        <begin position="404"/>
        <end position="413"/>
    </location>
</feature>
<dbReference type="PANTHER" id="PTHR14136:SF17">
    <property type="entry name" value="BTB_POZ DOMAIN-CONTAINING PROTEIN KCTD9"/>
    <property type="match status" value="1"/>
</dbReference>
<gene>
    <name evidence="3" type="ordered locus">LFE_2282</name>
</gene>
<feature type="region of interest" description="Disordered" evidence="1">
    <location>
        <begin position="392"/>
        <end position="421"/>
    </location>
</feature>
<feature type="domain" description="DUF2169" evidence="2">
    <location>
        <begin position="22"/>
        <end position="297"/>
    </location>
</feature>
<organism evidence="3 4">
    <name type="scientific">Leptospirillum ferrooxidans (strain C2-3)</name>
    <dbReference type="NCBI Taxonomy" id="1162668"/>
    <lineage>
        <taxon>Bacteria</taxon>
        <taxon>Pseudomonadati</taxon>
        <taxon>Nitrospirota</taxon>
        <taxon>Nitrospiria</taxon>
        <taxon>Nitrospirales</taxon>
        <taxon>Nitrospiraceae</taxon>
        <taxon>Leptospirillum</taxon>
    </lineage>
</organism>
<dbReference type="STRING" id="1162668.LFE_2282"/>
<proteinExistence type="predicted"/>